<evidence type="ECO:0000313" key="2">
    <source>
        <dbReference type="Proteomes" id="UP000824540"/>
    </source>
</evidence>
<reference evidence="1" key="1">
    <citation type="thesis" date="2021" institute="BYU ScholarsArchive" country="Provo, UT, USA">
        <title>Applications of and Algorithms for Genome Assembly and Genomic Analyses with an Emphasis on Marine Teleosts.</title>
        <authorList>
            <person name="Pickett B.D."/>
        </authorList>
    </citation>
    <scope>NUCLEOTIDE SEQUENCE</scope>
    <source>
        <strain evidence="1">HI-2016</strain>
    </source>
</reference>
<keyword evidence="2" id="KW-1185">Reference proteome</keyword>
<proteinExistence type="predicted"/>
<sequence length="90" mass="10358">MFQDIRSERQLHKATLYNFAEVLLLGLNELPRIPGGPDIRDLDTLFLDAPLRGDQRSLCPTSMPHNQRSPPSRCPVWKDEGRQWISTQIC</sequence>
<name>A0A8T2PEM3_9TELE</name>
<dbReference type="AlphaFoldDB" id="A0A8T2PEM3"/>
<protein>
    <submittedName>
        <fullName evidence="1">Uncharacterized protein</fullName>
    </submittedName>
</protein>
<dbReference type="Proteomes" id="UP000824540">
    <property type="component" value="Unassembled WGS sequence"/>
</dbReference>
<accession>A0A8T2PEM3</accession>
<dbReference type="EMBL" id="JAFBMS010000008">
    <property type="protein sequence ID" value="KAG9350540.1"/>
    <property type="molecule type" value="Genomic_DNA"/>
</dbReference>
<evidence type="ECO:0000313" key="1">
    <source>
        <dbReference type="EMBL" id="KAG9350540.1"/>
    </source>
</evidence>
<organism evidence="1 2">
    <name type="scientific">Albula glossodonta</name>
    <name type="common">roundjaw bonefish</name>
    <dbReference type="NCBI Taxonomy" id="121402"/>
    <lineage>
        <taxon>Eukaryota</taxon>
        <taxon>Metazoa</taxon>
        <taxon>Chordata</taxon>
        <taxon>Craniata</taxon>
        <taxon>Vertebrata</taxon>
        <taxon>Euteleostomi</taxon>
        <taxon>Actinopterygii</taxon>
        <taxon>Neopterygii</taxon>
        <taxon>Teleostei</taxon>
        <taxon>Albuliformes</taxon>
        <taxon>Albulidae</taxon>
        <taxon>Albula</taxon>
    </lineage>
</organism>
<comment type="caution">
    <text evidence="1">The sequence shown here is derived from an EMBL/GenBank/DDBJ whole genome shotgun (WGS) entry which is preliminary data.</text>
</comment>
<gene>
    <name evidence="1" type="ORF">JZ751_026906</name>
</gene>